<dbReference type="GO" id="GO:0005509">
    <property type="term" value="F:calcium ion binding"/>
    <property type="evidence" value="ECO:0007669"/>
    <property type="project" value="InterPro"/>
</dbReference>
<dbReference type="PANTHER" id="PTHR31495">
    <property type="entry name" value="PEROXYGENASE 3-RELATED"/>
    <property type="match status" value="1"/>
</dbReference>
<dbReference type="InterPro" id="IPR007736">
    <property type="entry name" value="Caleosin-related"/>
</dbReference>
<gene>
    <name evidence="4" type="ORF">AARE701A_LOCUS1941</name>
</gene>
<evidence type="ECO:0000256" key="2">
    <source>
        <dbReference type="SAM" id="MobiDB-lite"/>
    </source>
</evidence>
<feature type="region of interest" description="Disordered" evidence="2">
    <location>
        <begin position="1"/>
        <end position="23"/>
    </location>
</feature>
<dbReference type="SUPFAM" id="SSF47473">
    <property type="entry name" value="EF-hand"/>
    <property type="match status" value="1"/>
</dbReference>
<dbReference type="EMBL" id="LR999451">
    <property type="protein sequence ID" value="CAE5958332.1"/>
    <property type="molecule type" value="Genomic_DNA"/>
</dbReference>
<dbReference type="InterPro" id="IPR011992">
    <property type="entry name" value="EF-hand-dom_pair"/>
</dbReference>
<dbReference type="AlphaFoldDB" id="A0A8S1ZGW2"/>
<dbReference type="GO" id="GO:0004497">
    <property type="term" value="F:monooxygenase activity"/>
    <property type="evidence" value="ECO:0007669"/>
    <property type="project" value="TreeGrafter"/>
</dbReference>
<keyword evidence="5" id="KW-1185">Reference proteome</keyword>
<organism evidence="4 5">
    <name type="scientific">Arabidopsis arenosa</name>
    <name type="common">Sand rock-cress</name>
    <name type="synonym">Cardaminopsis arenosa</name>
    <dbReference type="NCBI Taxonomy" id="38785"/>
    <lineage>
        <taxon>Eukaryota</taxon>
        <taxon>Viridiplantae</taxon>
        <taxon>Streptophyta</taxon>
        <taxon>Embryophyta</taxon>
        <taxon>Tracheophyta</taxon>
        <taxon>Spermatophyta</taxon>
        <taxon>Magnoliopsida</taxon>
        <taxon>eudicotyledons</taxon>
        <taxon>Gunneridae</taxon>
        <taxon>Pentapetalae</taxon>
        <taxon>rosids</taxon>
        <taxon>malvids</taxon>
        <taxon>Brassicales</taxon>
        <taxon>Brassicaceae</taxon>
        <taxon>Camelineae</taxon>
        <taxon>Arabidopsis</taxon>
    </lineage>
</organism>
<evidence type="ECO:0000259" key="3">
    <source>
        <dbReference type="PROSITE" id="PS50222"/>
    </source>
</evidence>
<feature type="domain" description="EF-hand" evidence="3">
    <location>
        <begin position="112"/>
        <end position="147"/>
    </location>
</feature>
<dbReference type="Gene3D" id="1.10.238.10">
    <property type="entry name" value="EF-hand"/>
    <property type="match status" value="1"/>
</dbReference>
<name>A0A8S1ZGW2_ARAAE</name>
<reference evidence="4" key="1">
    <citation type="submission" date="2021-01" db="EMBL/GenBank/DDBJ databases">
        <authorList>
            <person name="Bezrukov I."/>
        </authorList>
    </citation>
    <scope>NUCLEOTIDE SEQUENCE</scope>
</reference>
<dbReference type="InterPro" id="IPR002048">
    <property type="entry name" value="EF_hand_dom"/>
</dbReference>
<protein>
    <recommendedName>
        <fullName evidence="3">EF-hand domain-containing protein</fullName>
    </recommendedName>
</protein>
<dbReference type="PANTHER" id="PTHR31495:SF1">
    <property type="entry name" value="INACTIVE PEROXYGENASE-LIKE PROTEIN-RELATED"/>
    <property type="match status" value="1"/>
</dbReference>
<sequence length="299" mass="34250">MSHQAVELLSVSPKSKGGKSDKKEMTALEKHVSFFDRNKDGTVYPWETYQGFRALGTGRLLAAFVAIFINMGLSQKTRPGKRFSPLFPIDVKNSHLCMHGSDTDVYDDDGRFVESKFEEIFKKHARTHKGALTAEEIQKMLKTNRDPFDITGWLSDYGEWKILHNLAKDKNGLLSKDSVRDIYDGFRVLGTGRLVSVFVAIFINMGLSSKARPGKRFSPLFPIEVKNSRFGIHGSDTDVYDKDGRFVESKFEEIFKKHAHKHKNALTSKEIKQLLKTNREANDYIGWFSAFLEWNYYMT</sequence>
<evidence type="ECO:0000256" key="1">
    <source>
        <dbReference type="ARBA" id="ARBA00006765"/>
    </source>
</evidence>
<evidence type="ECO:0000313" key="5">
    <source>
        <dbReference type="Proteomes" id="UP000682877"/>
    </source>
</evidence>
<accession>A0A8S1ZGW2</accession>
<proteinExistence type="inferred from homology"/>
<dbReference type="Pfam" id="PF05042">
    <property type="entry name" value="Caleosin"/>
    <property type="match status" value="1"/>
</dbReference>
<dbReference type="PROSITE" id="PS50222">
    <property type="entry name" value="EF_HAND_2"/>
    <property type="match status" value="1"/>
</dbReference>
<comment type="similarity">
    <text evidence="1">Belongs to the caleosin family.</text>
</comment>
<evidence type="ECO:0000313" key="4">
    <source>
        <dbReference type="EMBL" id="CAE5958332.1"/>
    </source>
</evidence>
<dbReference type="Proteomes" id="UP000682877">
    <property type="component" value="Chromosome 1"/>
</dbReference>